<feature type="region of interest" description="Disordered" evidence="1">
    <location>
        <begin position="1"/>
        <end position="376"/>
    </location>
</feature>
<feature type="compositionally biased region" description="Low complexity" evidence="1">
    <location>
        <begin position="335"/>
        <end position="347"/>
    </location>
</feature>
<sequence>MPVLESDDEPERDVPTIKGTDGEDSDSDDDDGAPVEESMTQARSKVFAAREKVADARKQETLKRKHAAEVQAQRRAANPAAPARANAEAATNGTRDESTADADEDDSEDGADGVEEDLVTVPPTVKGNGAQILSTTIQDDNPAPAKKGRLDPALFAEAFGKTAKAGRGSSSSSSQSGASRLTRLGASQLKRPTRSSASKQGGLVKGRDCLPMKRLDDGRTVVRSLQQKAKRPSISRSDEPDEDAETLETPDTNLAGPNAKARAFTKKRLGLRAADIALASGAAGSKDKKKEKKTKPERTEDDPLGLEDPLFMNLDSKKNKRESTLTGRRPRGAERGASGSASASRSGPRGEGGRQPAKATAFGGRGAAPAILFRRS</sequence>
<evidence type="ECO:0000256" key="1">
    <source>
        <dbReference type="SAM" id="MobiDB-lite"/>
    </source>
</evidence>
<dbReference type="EMBL" id="LWDD02000634">
    <property type="protein sequence ID" value="KAE8257745.1"/>
    <property type="molecule type" value="Genomic_DNA"/>
</dbReference>
<proteinExistence type="predicted"/>
<gene>
    <name evidence="2" type="ORF">A4X03_0g4572</name>
</gene>
<feature type="compositionally biased region" description="Low complexity" evidence="1">
    <location>
        <begin position="71"/>
        <end position="90"/>
    </location>
</feature>
<reference evidence="2" key="2">
    <citation type="journal article" date="2019" name="IMA Fungus">
        <title>Genome sequencing and comparison of five Tilletia species to identify candidate genes for the detection of regulated species infecting wheat.</title>
        <authorList>
            <person name="Nguyen H.D.T."/>
            <person name="Sultana T."/>
            <person name="Kesanakurti P."/>
            <person name="Hambleton S."/>
        </authorList>
    </citation>
    <scope>NUCLEOTIDE SEQUENCE</scope>
    <source>
        <strain evidence="2">DAOMC 238032</strain>
    </source>
</reference>
<comment type="caution">
    <text evidence="2">The sequence shown here is derived from an EMBL/GenBank/DDBJ whole genome shotgun (WGS) entry which is preliminary data.</text>
</comment>
<feature type="compositionally biased region" description="Acidic residues" evidence="1">
    <location>
        <begin position="239"/>
        <end position="248"/>
    </location>
</feature>
<feature type="compositionally biased region" description="Acidic residues" evidence="1">
    <location>
        <begin position="99"/>
        <end position="118"/>
    </location>
</feature>
<accession>A0A177UYV5</accession>
<feature type="compositionally biased region" description="Basic and acidic residues" evidence="1">
    <location>
        <begin position="48"/>
        <end position="62"/>
    </location>
</feature>
<feature type="compositionally biased region" description="Acidic residues" evidence="1">
    <location>
        <begin position="1"/>
        <end position="11"/>
    </location>
</feature>
<evidence type="ECO:0000313" key="3">
    <source>
        <dbReference type="Proteomes" id="UP000077671"/>
    </source>
</evidence>
<evidence type="ECO:0000313" key="2">
    <source>
        <dbReference type="EMBL" id="KAE8257745.1"/>
    </source>
</evidence>
<dbReference type="AlphaFoldDB" id="A0A177UYV5"/>
<organism evidence="2 3">
    <name type="scientific">Tilletia caries</name>
    <name type="common">wheat bunt fungus</name>
    <dbReference type="NCBI Taxonomy" id="13290"/>
    <lineage>
        <taxon>Eukaryota</taxon>
        <taxon>Fungi</taxon>
        <taxon>Dikarya</taxon>
        <taxon>Basidiomycota</taxon>
        <taxon>Ustilaginomycotina</taxon>
        <taxon>Exobasidiomycetes</taxon>
        <taxon>Tilletiales</taxon>
        <taxon>Tilletiaceae</taxon>
        <taxon>Tilletia</taxon>
    </lineage>
</organism>
<name>A0A177UYV5_9BASI</name>
<reference evidence="2" key="1">
    <citation type="submission" date="2016-04" db="EMBL/GenBank/DDBJ databases">
        <authorList>
            <person name="Nguyen H.D."/>
            <person name="Kesanakurti P."/>
            <person name="Cullis J."/>
            <person name="Levesque C.A."/>
            <person name="Hambleton S."/>
        </authorList>
    </citation>
    <scope>NUCLEOTIDE SEQUENCE</scope>
    <source>
        <strain evidence="2">DAOMC 238032</strain>
    </source>
</reference>
<feature type="compositionally biased region" description="Low complexity" evidence="1">
    <location>
        <begin position="273"/>
        <end position="284"/>
    </location>
</feature>
<protein>
    <submittedName>
        <fullName evidence="2">Uncharacterized protein</fullName>
    </submittedName>
</protein>
<feature type="compositionally biased region" description="Low complexity" evidence="1">
    <location>
        <begin position="165"/>
        <end position="180"/>
    </location>
</feature>
<feature type="compositionally biased region" description="Acidic residues" evidence="1">
    <location>
        <begin position="22"/>
        <end position="34"/>
    </location>
</feature>
<feature type="compositionally biased region" description="Basic and acidic residues" evidence="1">
    <location>
        <begin position="205"/>
        <end position="220"/>
    </location>
</feature>
<dbReference type="Proteomes" id="UP000077671">
    <property type="component" value="Unassembled WGS sequence"/>
</dbReference>